<feature type="compositionally biased region" description="Low complexity" evidence="1">
    <location>
        <begin position="56"/>
        <end position="67"/>
    </location>
</feature>
<feature type="compositionally biased region" description="Polar residues" evidence="1">
    <location>
        <begin position="507"/>
        <end position="529"/>
    </location>
</feature>
<evidence type="ECO:0000313" key="2">
    <source>
        <dbReference type="EMBL" id="QGA80358.1"/>
    </source>
</evidence>
<dbReference type="EMBL" id="CP040089">
    <property type="protein sequence ID" value="QGA80358.1"/>
    <property type="molecule type" value="Genomic_DNA"/>
</dbReference>
<protein>
    <submittedName>
        <fullName evidence="2">Uncharacterized protein</fullName>
    </submittedName>
</protein>
<accession>A0A5Q0UFJ1</accession>
<feature type="region of interest" description="Disordered" evidence="1">
    <location>
        <begin position="740"/>
        <end position="765"/>
    </location>
</feature>
<evidence type="ECO:0000256" key="1">
    <source>
        <dbReference type="SAM" id="MobiDB-lite"/>
    </source>
</evidence>
<feature type="compositionally biased region" description="Basic and acidic residues" evidence="1">
    <location>
        <begin position="955"/>
        <end position="977"/>
    </location>
</feature>
<feature type="region of interest" description="Disordered" evidence="1">
    <location>
        <begin position="1208"/>
        <end position="1255"/>
    </location>
</feature>
<feature type="region of interest" description="Disordered" evidence="1">
    <location>
        <begin position="32"/>
        <end position="83"/>
    </location>
</feature>
<feature type="compositionally biased region" description="Acidic residues" evidence="1">
    <location>
        <begin position="741"/>
        <end position="758"/>
    </location>
</feature>
<evidence type="ECO:0000313" key="3">
    <source>
        <dbReference type="Proteomes" id="UP000377803"/>
    </source>
</evidence>
<organism evidence="2 3">
    <name type="scientific">Candidatus Nanohalobium constans</name>
    <dbReference type="NCBI Taxonomy" id="2565781"/>
    <lineage>
        <taxon>Archaea</taxon>
        <taxon>Candidatus Nanohalarchaeota</taxon>
        <taxon>Candidatus Nanohalobia</taxon>
        <taxon>Candidatus Nanohalobiales</taxon>
        <taxon>Candidatus Nanohalobiaceae</taxon>
        <taxon>Candidatus Nanohalobium</taxon>
    </lineage>
</organism>
<name>A0A5Q0UFJ1_9ARCH</name>
<feature type="compositionally biased region" description="Acidic residues" evidence="1">
    <location>
        <begin position="263"/>
        <end position="272"/>
    </location>
</feature>
<keyword evidence="3" id="KW-1185">Reference proteome</keyword>
<dbReference type="KEGG" id="ncon:LC1Nh_0457"/>
<reference evidence="3" key="1">
    <citation type="submission" date="2019-05" db="EMBL/GenBank/DDBJ databases">
        <title>Candidatus Nanohalobium constans, a novel model system to study the DPANN nano-sized archaea: genomic and physiological characterization of a nanoarchaeon co-cultured with its chitinotrophic host.</title>
        <authorList>
            <person name="La Cono V."/>
            <person name="Arcadi E."/>
            <person name="Crisafi F."/>
            <person name="Denaro R."/>
            <person name="La Spada G."/>
            <person name="Messina E."/>
            <person name="Smedile F."/>
            <person name="Toshchakov S.V."/>
            <person name="Shevchenko M.A."/>
            <person name="Golyshin P.N."/>
            <person name="Golyshina O.V."/>
            <person name="Ferrer M."/>
            <person name="Rohde M."/>
            <person name="Mushegian A."/>
            <person name="Sorokin D.Y."/>
            <person name="Giuliano L."/>
            <person name="Yakimov M.M."/>
        </authorList>
    </citation>
    <scope>NUCLEOTIDE SEQUENCE [LARGE SCALE GENOMIC DNA]</scope>
    <source>
        <strain evidence="3">LC1Nh</strain>
    </source>
</reference>
<feature type="region of interest" description="Disordered" evidence="1">
    <location>
        <begin position="786"/>
        <end position="849"/>
    </location>
</feature>
<feature type="compositionally biased region" description="Low complexity" evidence="1">
    <location>
        <begin position="203"/>
        <end position="215"/>
    </location>
</feature>
<feature type="compositionally biased region" description="Polar residues" evidence="1">
    <location>
        <begin position="1236"/>
        <end position="1255"/>
    </location>
</feature>
<feature type="region of interest" description="Disordered" evidence="1">
    <location>
        <begin position="504"/>
        <end position="530"/>
    </location>
</feature>
<feature type="compositionally biased region" description="Acidic residues" evidence="1">
    <location>
        <begin position="829"/>
        <end position="844"/>
    </location>
</feature>
<proteinExistence type="predicted"/>
<feature type="region of interest" description="Disordered" evidence="1">
    <location>
        <begin position="952"/>
        <end position="977"/>
    </location>
</feature>
<dbReference type="Proteomes" id="UP000377803">
    <property type="component" value="Chromosome"/>
</dbReference>
<feature type="region of interest" description="Disordered" evidence="1">
    <location>
        <begin position="617"/>
        <end position="640"/>
    </location>
</feature>
<feature type="compositionally biased region" description="Basic and acidic residues" evidence="1">
    <location>
        <begin position="245"/>
        <end position="257"/>
    </location>
</feature>
<gene>
    <name evidence="2" type="ORF">LC1Nh_0457</name>
</gene>
<sequence>MIMDLYKIGVLLLSVVLLAGFSIGFTGSTGSYDGGSGSGGDDDFGDGGDVPGDGNSGSDDPSLSPGSCYNDADDDSSGVSDLGDVGCVGPKGFDEIEGNIWDSDLTTTLSGEDPSLSEDESVFFGGSVFTGNDYSPSERSDSRDGSGVVERFIVDMGSEVGTSFGNADNQFYAYGRSGQKEHSGFPEGTVLLSDRVIDSPNPGIGISGVDSGDIVGSEDRCGDGYETDALSKSGDDGVSSATTDCRADNGRVKEKYGVSESSSYEEEQEDGDQSGSQTDGGLYCRDDNEDSSGNDLGLTCTDGEDATCDDGASICGCSASSSTNSPDDAVCDTAEDHSGDEGNDYWYIQGESLIKDSCEVVQSDVTYAEGSKGSSATCTDYSQVTQGGSCMTCSTAGSTTYPGGEGAEVTGDNRDWVKDNSENCNVYNVVDGGGESGGSDEALSKPDNDAAATFTDFEAHEDSSWGSDGRVWCGYESTLTVDADGPQGNGDGFAVIHDGSVVATESPDGSDSVGQSVFVSDGSTSSTGRDYTDMIENEFSCDNGKSSCLVYVDFQTSDSGWSTHTQSRDNAIDDAVEIDTSESSLLTADESYSVCKNINRINEKNGNGQDELIDCDYESNRDSGSSYSSDHDVSPLPEACGDEESEHLIQFEGTEVDEDDVQNTKSTSSQVNGDLAFAQKCVDWGEDTGGFGNSLSADACVRNGTAYSEGTVINVARGGVETDYEEGGDSPDWEVCADIGDNGDEGDDLPWDNGEDNDQSAKDYGGEWYDLDSQKVQDYVRSNTGILQDDSNDLGSNGDPHRLSFYWRENPNPYHSDYNPQGGKAGTALEDDCGPNVDCNDEELQSSSNPSFFNFLNDPEGTRDEDFSPQGGSTEGGIYEADSFFNPPGRLNKLQEDTDQLEPGMDTTFPLLSEIDKWSDSIGGRDEADMFALTESLSWSISNRGVPYSPGSAPYHKDYSGSERSDPQDSSVSKEDKVFGNSLAVVAARDFNPEDGPEQIENGEGYWIEPDDIRSEEGNYQGSWESVLNYDLDITGPDGGLGFHTDGKTSIDTFSGGSIVNTDIFFEGEPSTGDATADNTNEYLEPPMCGDDQREYLLEERGEVVNSDKYEGRFACADARNHCVQRDYSKKLYDTGEYQQANEEAENRGRAKLDDEICAERPSDEFPNWYDQDFGDIDGDGEQDTCKVNNLYGDLGKRWFDKEDVEEHPNAFTGGIDDDSNNKLENQGEADLTSKPEASSWSEDETPVSSGEINTDRSVVTKGFCGGDDESEYIVTQTCDSRLCSTDNDVIGVAEDPDNCILDRAEVEGVSGSERMLYDEGETVEVSTGSDTQELACYGSTWTEKWPVNFARDNVTVPLNTTGRVSFEVINVRDDASTFDLELSIPNGDLEDLTVFEETGTNEMTVDVAGGASETHALNIRGNKRIENWEEIELQADSRDGQLSGYDTTFAKITETAGTGNGSTPTQVNRDVPGLQTIQLIWMAMIASTIYFLTAGRNL</sequence>
<feature type="region of interest" description="Disordered" evidence="1">
    <location>
        <begin position="200"/>
        <end position="290"/>
    </location>
</feature>